<reference evidence="2 3" key="1">
    <citation type="submission" date="2009-10" db="EMBL/GenBank/DDBJ databases">
        <authorList>
            <person name="Harkins D.M."/>
            <person name="Madupu R."/>
            <person name="Durkin A.S."/>
            <person name="Torralba M."/>
            <person name="Methe B."/>
            <person name="Sutton G.G."/>
            <person name="Strausberg R.L."/>
            <person name="Nelson K.E."/>
        </authorList>
    </citation>
    <scope>NUCLEOTIDE SEQUENCE [LARGE SCALE GENOMIC DNA]</scope>
    <source>
        <strain evidence="2 3">F0264</strain>
    </source>
</reference>
<accession>D0GPW6</accession>
<keyword evidence="1" id="KW-1133">Transmembrane helix</keyword>
<evidence type="ECO:0000256" key="1">
    <source>
        <dbReference type="SAM" id="Phobius"/>
    </source>
</evidence>
<organism evidence="2 3">
    <name type="scientific">Pseudoleptotrichia goodfellowii F0264</name>
    <dbReference type="NCBI Taxonomy" id="596323"/>
    <lineage>
        <taxon>Bacteria</taxon>
        <taxon>Fusobacteriati</taxon>
        <taxon>Fusobacteriota</taxon>
        <taxon>Fusobacteriia</taxon>
        <taxon>Fusobacteriales</taxon>
        <taxon>Leptotrichiaceae</taxon>
        <taxon>Pseudoleptotrichia</taxon>
    </lineage>
</organism>
<proteinExistence type="predicted"/>
<protein>
    <submittedName>
        <fullName evidence="2">PTS system IIBC component</fullName>
    </submittedName>
</protein>
<dbReference type="EMBL" id="ADAD01000204">
    <property type="protein sequence ID" value="EEY33863.1"/>
    <property type="molecule type" value="Genomic_DNA"/>
</dbReference>
<evidence type="ECO:0000313" key="3">
    <source>
        <dbReference type="Proteomes" id="UP000004226"/>
    </source>
</evidence>
<name>D0GPW6_9FUSO</name>
<sequence>MLKKIQRFGGAMFTPVLFFTFTGVVVGITGIFKNPQIMGSIANEGTGWWKFWQLIEEGG</sequence>
<comment type="caution">
    <text evidence="2">The sequence shown here is derived from an EMBL/GenBank/DDBJ whole genome shotgun (WGS) entry which is preliminary data.</text>
</comment>
<keyword evidence="1" id="KW-0812">Transmembrane</keyword>
<dbReference type="AlphaFoldDB" id="D0GPW6"/>
<feature type="transmembrane region" description="Helical" evidence="1">
    <location>
        <begin position="12"/>
        <end position="32"/>
    </location>
</feature>
<dbReference type="Proteomes" id="UP000004226">
    <property type="component" value="Unassembled WGS sequence"/>
</dbReference>
<keyword evidence="1" id="KW-0472">Membrane</keyword>
<gene>
    <name evidence="2" type="ORF">HMPREF0554_0022</name>
</gene>
<evidence type="ECO:0000313" key="2">
    <source>
        <dbReference type="EMBL" id="EEY33863.1"/>
    </source>
</evidence>
<keyword evidence="3" id="KW-1185">Reference proteome</keyword>
<dbReference type="eggNOG" id="COG1263">
    <property type="taxonomic scope" value="Bacteria"/>
</dbReference>